<dbReference type="GO" id="GO:0016020">
    <property type="term" value="C:membrane"/>
    <property type="evidence" value="ECO:0007669"/>
    <property type="project" value="UniProtKB-SubCell"/>
</dbReference>
<dbReference type="RefSeq" id="WP_106160375.1">
    <property type="nucleotide sequence ID" value="NZ_PVTT01000002.1"/>
</dbReference>
<dbReference type="AlphaFoldDB" id="A0A2T0X173"/>
<gene>
    <name evidence="6" type="ORF">BCF33_1552</name>
</gene>
<keyword evidence="7" id="KW-1185">Reference proteome</keyword>
<organism evidence="6 7">
    <name type="scientific">Hasllibacter halocynthiae</name>
    <dbReference type="NCBI Taxonomy" id="595589"/>
    <lineage>
        <taxon>Bacteria</taxon>
        <taxon>Pseudomonadati</taxon>
        <taxon>Pseudomonadota</taxon>
        <taxon>Alphaproteobacteria</taxon>
        <taxon>Rhodobacterales</taxon>
        <taxon>Roseobacteraceae</taxon>
        <taxon>Hasllibacter</taxon>
    </lineage>
</organism>
<feature type="transmembrane region" description="Helical" evidence="5">
    <location>
        <begin position="6"/>
        <end position="24"/>
    </location>
</feature>
<keyword evidence="3 5" id="KW-1133">Transmembrane helix</keyword>
<dbReference type="PANTHER" id="PTHR35371">
    <property type="entry name" value="INNER MEMBRANE PROTEIN"/>
    <property type="match status" value="1"/>
</dbReference>
<keyword evidence="2 5" id="KW-0812">Transmembrane</keyword>
<dbReference type="SUPFAM" id="SSF161084">
    <property type="entry name" value="MAPEG domain-like"/>
    <property type="match status" value="1"/>
</dbReference>
<evidence type="ECO:0000313" key="6">
    <source>
        <dbReference type="EMBL" id="PRY92699.1"/>
    </source>
</evidence>
<dbReference type="Proteomes" id="UP000238801">
    <property type="component" value="Unassembled WGS sequence"/>
</dbReference>
<proteinExistence type="predicted"/>
<feature type="transmembrane region" description="Helical" evidence="5">
    <location>
        <begin position="113"/>
        <end position="130"/>
    </location>
</feature>
<reference evidence="6 7" key="1">
    <citation type="submission" date="2018-03" db="EMBL/GenBank/DDBJ databases">
        <title>Genomic Encyclopedia of Archaeal and Bacterial Type Strains, Phase II (KMG-II): from individual species to whole genera.</title>
        <authorList>
            <person name="Goeker M."/>
        </authorList>
    </citation>
    <scope>NUCLEOTIDE SEQUENCE [LARGE SCALE GENOMIC DNA]</scope>
    <source>
        <strain evidence="6 7">DSM 29318</strain>
    </source>
</reference>
<dbReference type="InterPro" id="IPR001129">
    <property type="entry name" value="Membr-assoc_MAPEG"/>
</dbReference>
<evidence type="ECO:0000256" key="5">
    <source>
        <dbReference type="SAM" id="Phobius"/>
    </source>
</evidence>
<dbReference type="PANTHER" id="PTHR35371:SF1">
    <property type="entry name" value="BLR7753 PROTEIN"/>
    <property type="match status" value="1"/>
</dbReference>
<dbReference type="EMBL" id="PVTT01000002">
    <property type="protein sequence ID" value="PRY92699.1"/>
    <property type="molecule type" value="Genomic_DNA"/>
</dbReference>
<evidence type="ECO:0000256" key="1">
    <source>
        <dbReference type="ARBA" id="ARBA00004370"/>
    </source>
</evidence>
<dbReference type="OrthoDB" id="7743618at2"/>
<name>A0A2T0X173_9RHOB</name>
<evidence type="ECO:0000256" key="3">
    <source>
        <dbReference type="ARBA" id="ARBA00022989"/>
    </source>
</evidence>
<evidence type="ECO:0000256" key="4">
    <source>
        <dbReference type="ARBA" id="ARBA00023136"/>
    </source>
</evidence>
<dbReference type="InterPro" id="IPR023352">
    <property type="entry name" value="MAPEG-like_dom_sf"/>
</dbReference>
<evidence type="ECO:0000256" key="2">
    <source>
        <dbReference type="ARBA" id="ARBA00022692"/>
    </source>
</evidence>
<evidence type="ECO:0000313" key="7">
    <source>
        <dbReference type="Proteomes" id="UP000238801"/>
    </source>
</evidence>
<accession>A0A2T0X173</accession>
<comment type="subcellular location">
    <subcellularLocation>
        <location evidence="1">Membrane</location>
    </subcellularLocation>
</comment>
<keyword evidence="4 5" id="KW-0472">Membrane</keyword>
<feature type="transmembrane region" description="Helical" evidence="5">
    <location>
        <begin position="65"/>
        <end position="93"/>
    </location>
</feature>
<comment type="caution">
    <text evidence="6">The sequence shown here is derived from an EMBL/GenBank/DDBJ whole genome shotgun (WGS) entry which is preliminary data.</text>
</comment>
<dbReference type="Pfam" id="PF01124">
    <property type="entry name" value="MAPEG"/>
    <property type="match status" value="1"/>
</dbReference>
<protein>
    <submittedName>
        <fullName evidence="6">Putative MAPEG superfamily protein</fullName>
    </submittedName>
</protein>
<dbReference type="Gene3D" id="1.20.120.550">
    <property type="entry name" value="Membrane associated eicosanoid/glutathione metabolism-like domain"/>
    <property type="match status" value="1"/>
</dbReference>
<sequence>MTPELLVLALAALLQGVQFLLYSIRANRDVGPGYAMSARDRPPSRPLSDLGGRLQRAMTNHFEGLILFTVAVVLVTLSEGSTGFTAAMAWLYLAARVLYVPAYAFDLRPWRSVVWIAGFGATYAMILAVLI</sequence>